<evidence type="ECO:0000313" key="7">
    <source>
        <dbReference type="EMBL" id="MEV0968703.1"/>
    </source>
</evidence>
<dbReference type="CDD" id="cd00685">
    <property type="entry name" value="Trans_IPPS_HT"/>
    <property type="match status" value="1"/>
</dbReference>
<evidence type="ECO:0000313" key="8">
    <source>
        <dbReference type="Proteomes" id="UP001551675"/>
    </source>
</evidence>
<dbReference type="InterPro" id="IPR033749">
    <property type="entry name" value="Polyprenyl_synt_CS"/>
</dbReference>
<keyword evidence="3 6" id="KW-0808">Transferase</keyword>
<organism evidence="7 8">
    <name type="scientific">Microtetraspora glauca</name>
    <dbReference type="NCBI Taxonomy" id="1996"/>
    <lineage>
        <taxon>Bacteria</taxon>
        <taxon>Bacillati</taxon>
        <taxon>Actinomycetota</taxon>
        <taxon>Actinomycetes</taxon>
        <taxon>Streptosporangiales</taxon>
        <taxon>Streptosporangiaceae</taxon>
        <taxon>Microtetraspora</taxon>
    </lineage>
</organism>
<evidence type="ECO:0000256" key="5">
    <source>
        <dbReference type="ARBA" id="ARBA00022842"/>
    </source>
</evidence>
<dbReference type="PANTHER" id="PTHR12001">
    <property type="entry name" value="GERANYLGERANYL PYROPHOSPHATE SYNTHASE"/>
    <property type="match status" value="1"/>
</dbReference>
<dbReference type="PANTHER" id="PTHR12001:SF85">
    <property type="entry name" value="SHORT CHAIN ISOPRENYL DIPHOSPHATE SYNTHASE"/>
    <property type="match status" value="1"/>
</dbReference>
<dbReference type="PROSITE" id="PS00444">
    <property type="entry name" value="POLYPRENYL_SYNTHASE_2"/>
    <property type="match status" value="1"/>
</dbReference>
<dbReference type="InterPro" id="IPR000092">
    <property type="entry name" value="Polyprenyl_synt"/>
</dbReference>
<evidence type="ECO:0000256" key="4">
    <source>
        <dbReference type="ARBA" id="ARBA00022723"/>
    </source>
</evidence>
<dbReference type="EMBL" id="JBFALK010000003">
    <property type="protein sequence ID" value="MEV0968703.1"/>
    <property type="molecule type" value="Genomic_DNA"/>
</dbReference>
<keyword evidence="5" id="KW-0460">Magnesium</keyword>
<dbReference type="Pfam" id="PF00348">
    <property type="entry name" value="polyprenyl_synt"/>
    <property type="match status" value="1"/>
</dbReference>
<dbReference type="PROSITE" id="PS00723">
    <property type="entry name" value="POLYPRENYL_SYNTHASE_1"/>
    <property type="match status" value="1"/>
</dbReference>
<gene>
    <name evidence="7" type="ORF">AB0I59_08720</name>
</gene>
<dbReference type="SUPFAM" id="SSF48576">
    <property type="entry name" value="Terpenoid synthases"/>
    <property type="match status" value="1"/>
</dbReference>
<name>A0ABV3GAN7_MICGL</name>
<dbReference type="Gene3D" id="1.10.600.10">
    <property type="entry name" value="Farnesyl Diphosphate Synthase"/>
    <property type="match status" value="1"/>
</dbReference>
<dbReference type="SFLD" id="SFLDS00005">
    <property type="entry name" value="Isoprenoid_Synthase_Type_I"/>
    <property type="match status" value="1"/>
</dbReference>
<reference evidence="7 8" key="1">
    <citation type="submission" date="2024-06" db="EMBL/GenBank/DDBJ databases">
        <title>The Natural Products Discovery Center: Release of the First 8490 Sequenced Strains for Exploring Actinobacteria Biosynthetic Diversity.</title>
        <authorList>
            <person name="Kalkreuter E."/>
            <person name="Kautsar S.A."/>
            <person name="Yang D."/>
            <person name="Bader C.D."/>
            <person name="Teijaro C.N."/>
            <person name="Fluegel L."/>
            <person name="Davis C.M."/>
            <person name="Simpson J.R."/>
            <person name="Lauterbach L."/>
            <person name="Steele A.D."/>
            <person name="Gui C."/>
            <person name="Meng S."/>
            <person name="Li G."/>
            <person name="Viehrig K."/>
            <person name="Ye F."/>
            <person name="Su P."/>
            <person name="Kiefer A.F."/>
            <person name="Nichols A."/>
            <person name="Cepeda A.J."/>
            <person name="Yan W."/>
            <person name="Fan B."/>
            <person name="Jiang Y."/>
            <person name="Adhikari A."/>
            <person name="Zheng C.-J."/>
            <person name="Schuster L."/>
            <person name="Cowan T.M."/>
            <person name="Smanski M.J."/>
            <person name="Chevrette M.G."/>
            <person name="De Carvalho L.P.S."/>
            <person name="Shen B."/>
        </authorList>
    </citation>
    <scope>NUCLEOTIDE SEQUENCE [LARGE SCALE GENOMIC DNA]</scope>
    <source>
        <strain evidence="7 8">NPDC050100</strain>
    </source>
</reference>
<accession>A0ABV3GAN7</accession>
<evidence type="ECO:0000256" key="6">
    <source>
        <dbReference type="RuleBase" id="RU004466"/>
    </source>
</evidence>
<sequence>MTTSAAPLDLVRFEVDRSLRRFLDDQRPFFDDPQFAVLLTAVDDFIAGGKRLRPAFCHWGWRAAGGADDPALYSAAASLELLQASALIHDDVMDASDLRRGMPAAHRRFERLHAESGWHGSAEQFGEGAAVLLGNLLLIWAGQMWRTSGVPDDALAAAQPVYDHMRTELMFGQYLDLLEQAKGESTFESALRVALYKSGKYSVEQPLRLGLVLAARGVTPWIDQLCVEYGQKVGIAFQLRDDVLGVFGDPAETGKPAGDDLREGKRTMLIARTLAGASDAQAEVVRTLLGDPKLDEEGVERLRMVIEETGALLQCEEMIKRYLDDALRSLDRAPIESEARDALGALAVAATTRRT</sequence>
<protein>
    <submittedName>
        <fullName evidence="7">Polyprenyl synthetase family protein</fullName>
    </submittedName>
</protein>
<keyword evidence="8" id="KW-1185">Reference proteome</keyword>
<evidence type="ECO:0000256" key="1">
    <source>
        <dbReference type="ARBA" id="ARBA00001946"/>
    </source>
</evidence>
<keyword evidence="4" id="KW-0479">Metal-binding</keyword>
<comment type="caution">
    <text evidence="7">The sequence shown here is derived from an EMBL/GenBank/DDBJ whole genome shotgun (WGS) entry which is preliminary data.</text>
</comment>
<comment type="similarity">
    <text evidence="2 6">Belongs to the FPP/GGPP synthase family.</text>
</comment>
<evidence type="ECO:0000256" key="2">
    <source>
        <dbReference type="ARBA" id="ARBA00006706"/>
    </source>
</evidence>
<proteinExistence type="inferred from homology"/>
<dbReference type="InterPro" id="IPR008949">
    <property type="entry name" value="Isoprenoid_synthase_dom_sf"/>
</dbReference>
<dbReference type="Proteomes" id="UP001551675">
    <property type="component" value="Unassembled WGS sequence"/>
</dbReference>
<dbReference type="RefSeq" id="WP_061256664.1">
    <property type="nucleotide sequence ID" value="NZ_JBFALK010000003.1"/>
</dbReference>
<comment type="cofactor">
    <cofactor evidence="1">
        <name>Mg(2+)</name>
        <dbReference type="ChEBI" id="CHEBI:18420"/>
    </cofactor>
</comment>
<evidence type="ECO:0000256" key="3">
    <source>
        <dbReference type="ARBA" id="ARBA00022679"/>
    </source>
</evidence>